<sequence length="45" mass="5220">MHTQTDPLYISALFLSPFQTMMANMEIKICHQSSLYGDFPLQTRL</sequence>
<protein>
    <submittedName>
        <fullName evidence="1">Alternative protein PER2</fullName>
    </submittedName>
</protein>
<dbReference type="ChiTaRS" id="PER2">
    <property type="organism name" value="human"/>
</dbReference>
<name>L8E8R3_HUMAN</name>
<evidence type="ECO:0000313" key="1">
    <source>
        <dbReference type="EMBL" id="CCQ43695.1"/>
    </source>
</evidence>
<accession>L8E8R3</accession>
<dbReference type="EMBL" id="HF584198">
    <property type="protein sequence ID" value="CCQ43695.1"/>
    <property type="molecule type" value="Genomic_DNA"/>
</dbReference>
<organism evidence="1">
    <name type="scientific">Homo sapiens</name>
    <name type="common">Human</name>
    <dbReference type="NCBI Taxonomy" id="9606"/>
    <lineage>
        <taxon>Eukaryota</taxon>
        <taxon>Metazoa</taxon>
        <taxon>Chordata</taxon>
        <taxon>Craniata</taxon>
        <taxon>Vertebrata</taxon>
        <taxon>Euteleostomi</taxon>
        <taxon>Mammalia</taxon>
        <taxon>Eutheria</taxon>
        <taxon>Euarchontoglires</taxon>
        <taxon>Primates</taxon>
        <taxon>Haplorrhini</taxon>
        <taxon>Catarrhini</taxon>
        <taxon>Hominidae</taxon>
        <taxon>Homo</taxon>
    </lineage>
</organism>
<reference evidence="1" key="1">
    <citation type="journal article" date="2013" name="PLoS ONE">
        <title>Direct detection of alternative open reading frames translation products in human significantly expands the proteome.</title>
        <authorList>
            <person name="Vanderperre B."/>
            <person name="Lucier J.-F."/>
            <person name="Motard J."/>
            <person name="Tremblay G."/>
            <person name="Vanderperre S."/>
            <person name="Wisztorski M."/>
            <person name="Salzet M."/>
            <person name="Boisvert F.-M."/>
            <person name="Roucou X."/>
        </authorList>
    </citation>
    <scope>NUCLEOTIDE SEQUENCE</scope>
</reference>
<gene>
    <name evidence="1" type="primary">PER2</name>
</gene>
<proteinExistence type="predicted"/>
<dbReference type="AlphaFoldDB" id="L8E8R3"/>
<dbReference type="OrthoDB" id="7788983at2759"/>